<feature type="transmembrane region" description="Helical" evidence="10">
    <location>
        <begin position="288"/>
        <end position="308"/>
    </location>
</feature>
<reference evidence="14 15" key="1">
    <citation type="journal article" date="2014" name="Appl. Environ. Microbiol.">
        <title>Gut symbionts from distinct hosts exhibit genotoxic activity via divergent colibactin biosynthetic pathways.</title>
        <authorList>
            <person name="Engel P."/>
            <person name="Vizcaino M.I."/>
            <person name="Crawford J.M."/>
        </authorList>
    </citation>
    <scope>NUCLEOTIDE SEQUENCE [LARGE SCALE GENOMIC DNA]</scope>
    <source>
        <strain evidence="14 15">PEB0191</strain>
    </source>
</reference>
<dbReference type="InterPro" id="IPR036640">
    <property type="entry name" value="ABC1_TM_sf"/>
</dbReference>
<feature type="transmembrane region" description="Helical" evidence="10">
    <location>
        <begin position="150"/>
        <end position="172"/>
    </location>
</feature>
<dbReference type="PROSITE" id="PS50893">
    <property type="entry name" value="ABC_TRANSPORTER_2"/>
    <property type="match status" value="1"/>
</dbReference>
<dbReference type="AlphaFoldDB" id="A0A0A7S145"/>
<evidence type="ECO:0000259" key="12">
    <source>
        <dbReference type="PROSITE" id="PS50929"/>
    </source>
</evidence>
<dbReference type="SMART" id="SM00382">
    <property type="entry name" value="AAA"/>
    <property type="match status" value="1"/>
</dbReference>
<dbReference type="Gene3D" id="1.20.1560.10">
    <property type="entry name" value="ABC transporter type 1, transmembrane domain"/>
    <property type="match status" value="1"/>
</dbReference>
<dbReference type="FunFam" id="3.40.50.300:FF:000299">
    <property type="entry name" value="ABC transporter ATP-binding protein/permease"/>
    <property type="match status" value="1"/>
</dbReference>
<evidence type="ECO:0000256" key="6">
    <source>
        <dbReference type="ARBA" id="ARBA00022741"/>
    </source>
</evidence>
<dbReference type="NCBIfam" id="TIGR01846">
    <property type="entry name" value="type_I_sec_HlyB"/>
    <property type="match status" value="1"/>
</dbReference>
<dbReference type="KEGG" id="fpp:FPB0191_01430"/>
<dbReference type="InterPro" id="IPR003439">
    <property type="entry name" value="ABC_transporter-like_ATP-bd"/>
</dbReference>
<dbReference type="GO" id="GO:0008233">
    <property type="term" value="F:peptidase activity"/>
    <property type="evidence" value="ECO:0007669"/>
    <property type="project" value="InterPro"/>
</dbReference>
<dbReference type="EMBL" id="CP009056">
    <property type="protein sequence ID" value="AJA45249.1"/>
    <property type="molecule type" value="Genomic_DNA"/>
</dbReference>
<keyword evidence="8 10" id="KW-1133">Transmembrane helix</keyword>
<dbReference type="OrthoDB" id="9806127at2"/>
<dbReference type="STRING" id="1267021.FPB0191_01430"/>
<sequence>MQKEKYNDLWIGFTIIAQFYGMAVNTKSLQEQFYLDDKHDISLQFVRAVKKTGLKCRYINKLNIKNKITTPIIVNLEQHGYVVLLAIKDGQWLIQSPHKKQPEVIVPDEQEKISAFLFTKRMTWESVNREFNIQWFFQAFMRYKKLIGEILLASFFIQILALVTPLFFQVVVDKVLAHQSLKTLDVLAIGMLTIVIFDVILGGLRNYQMAHTSQRIDVMLSSLLYKHLLSLPLSYFKSRQVGITVARVYELKTVREFLTGSAMTLCLDILFAIVFFVIMAFYSIPLTLIVLASLIPYILLSAFITPVLRRRLDEQFQQGAKNQAFLVESISGVEQVKAMAVENHMTRRWDEQIAYFVTSCFKTQNLGNVAGQISQLVSKLTSVAILWYGAHLVIEGKLTVGGLVAFNMFAGQATSPVLRLVQLWQSFQQVSISVKRLGDILNVPAEQQQENSSVLKEIKGHIRFANISFAYRPDAAPVIRRVNLSVNAGEVIGIVGRSGSGKSTLTRLIQRLYTPIEGQVFIDGIDIAQTDPQWLRKQIGVVLQETQLFNGTIRDNIALAIPDASLETVVNAAIMAGAHDFISEFPLGYDTPVGENGGQLSGGQKQRIGIARALITNPKLLIFDEATSALDYESEQIIQDNMAKICQGKTVFIIAHRLSTVRQANRIIVMEKGEIVEQGSHQMLLEQKGIYQKLHDLQSGSH</sequence>
<feature type="transmembrane region" description="Helical" evidence="10">
    <location>
        <begin position="184"/>
        <end position="204"/>
    </location>
</feature>
<dbReference type="RefSeq" id="WP_039104955.1">
    <property type="nucleotide sequence ID" value="NZ_CALYQC010000078.1"/>
</dbReference>
<dbReference type="PROSITE" id="PS50990">
    <property type="entry name" value="PEPTIDASE_C39"/>
    <property type="match status" value="1"/>
</dbReference>
<gene>
    <name evidence="14" type="ORF">FPB0191_01430</name>
</gene>
<dbReference type="GO" id="GO:0030253">
    <property type="term" value="P:protein secretion by the type I secretion system"/>
    <property type="evidence" value="ECO:0007669"/>
    <property type="project" value="InterPro"/>
</dbReference>
<feature type="domain" description="ABC transporter" evidence="11">
    <location>
        <begin position="462"/>
        <end position="697"/>
    </location>
</feature>
<dbReference type="Pfam" id="PF03412">
    <property type="entry name" value="Peptidase_C39"/>
    <property type="match status" value="1"/>
</dbReference>
<evidence type="ECO:0000313" key="15">
    <source>
        <dbReference type="Proteomes" id="UP000030901"/>
    </source>
</evidence>
<dbReference type="InterPro" id="IPR039421">
    <property type="entry name" value="Type_1_exporter"/>
</dbReference>
<keyword evidence="9 10" id="KW-0472">Membrane</keyword>
<dbReference type="PROSITE" id="PS50929">
    <property type="entry name" value="ABC_TM1F"/>
    <property type="match status" value="1"/>
</dbReference>
<evidence type="ECO:0000256" key="2">
    <source>
        <dbReference type="ARBA" id="ARBA00006025"/>
    </source>
</evidence>
<feature type="domain" description="ABC transmembrane type-1" evidence="12">
    <location>
        <begin position="150"/>
        <end position="429"/>
    </location>
</feature>
<evidence type="ECO:0000256" key="5">
    <source>
        <dbReference type="ARBA" id="ARBA00022692"/>
    </source>
</evidence>
<dbReference type="InterPro" id="IPR017871">
    <property type="entry name" value="ABC_transporter-like_CS"/>
</dbReference>
<keyword evidence="7" id="KW-0067">ATP-binding</keyword>
<dbReference type="PROSITE" id="PS00211">
    <property type="entry name" value="ABC_TRANSPORTER_1"/>
    <property type="match status" value="1"/>
</dbReference>
<dbReference type="SUPFAM" id="SSF52540">
    <property type="entry name" value="P-loop containing nucleoside triphosphate hydrolases"/>
    <property type="match status" value="1"/>
</dbReference>
<dbReference type="GO" id="GO:0016887">
    <property type="term" value="F:ATP hydrolysis activity"/>
    <property type="evidence" value="ECO:0007669"/>
    <property type="project" value="InterPro"/>
</dbReference>
<evidence type="ECO:0000259" key="11">
    <source>
        <dbReference type="PROSITE" id="PS50893"/>
    </source>
</evidence>
<dbReference type="GO" id="GO:0005886">
    <property type="term" value="C:plasma membrane"/>
    <property type="evidence" value="ECO:0007669"/>
    <property type="project" value="UniProtKB-SubCell"/>
</dbReference>
<dbReference type="InterPro" id="IPR010132">
    <property type="entry name" value="ATPase_T1SS_HlyB"/>
</dbReference>
<evidence type="ECO:0000259" key="13">
    <source>
        <dbReference type="PROSITE" id="PS50990"/>
    </source>
</evidence>
<keyword evidence="15" id="KW-1185">Reference proteome</keyword>
<dbReference type="Gene3D" id="3.40.50.300">
    <property type="entry name" value="P-loop containing nucleotide triphosphate hydrolases"/>
    <property type="match status" value="1"/>
</dbReference>
<dbReference type="Pfam" id="PF00664">
    <property type="entry name" value="ABC_membrane"/>
    <property type="match status" value="1"/>
</dbReference>
<keyword evidence="4" id="KW-1003">Cell membrane</keyword>
<dbReference type="InterPro" id="IPR005074">
    <property type="entry name" value="Peptidase_C39"/>
</dbReference>
<evidence type="ECO:0000256" key="1">
    <source>
        <dbReference type="ARBA" id="ARBA00004651"/>
    </source>
</evidence>
<dbReference type="GO" id="GO:0140359">
    <property type="term" value="F:ABC-type transporter activity"/>
    <property type="evidence" value="ECO:0007669"/>
    <property type="project" value="InterPro"/>
</dbReference>
<comment type="subcellular location">
    <subcellularLocation>
        <location evidence="1">Cell membrane</location>
        <topology evidence="1">Multi-pass membrane protein</topology>
    </subcellularLocation>
</comment>
<evidence type="ECO:0000256" key="8">
    <source>
        <dbReference type="ARBA" id="ARBA00022989"/>
    </source>
</evidence>
<dbReference type="GO" id="GO:0034040">
    <property type="term" value="F:ATPase-coupled lipid transmembrane transporter activity"/>
    <property type="evidence" value="ECO:0007669"/>
    <property type="project" value="TreeGrafter"/>
</dbReference>
<dbReference type="GO" id="GO:0030256">
    <property type="term" value="C:type I protein secretion system complex"/>
    <property type="evidence" value="ECO:0007669"/>
    <property type="project" value="InterPro"/>
</dbReference>
<dbReference type="InterPro" id="IPR027417">
    <property type="entry name" value="P-loop_NTPase"/>
</dbReference>
<organism evidence="14 15">
    <name type="scientific">Frischella perrara</name>
    <dbReference type="NCBI Taxonomy" id="1267021"/>
    <lineage>
        <taxon>Bacteria</taxon>
        <taxon>Pseudomonadati</taxon>
        <taxon>Pseudomonadota</taxon>
        <taxon>Gammaproteobacteria</taxon>
        <taxon>Orbales</taxon>
        <taxon>Orbaceae</taxon>
        <taxon>Frischella</taxon>
    </lineage>
</organism>
<comment type="similarity">
    <text evidence="2">Belongs to the ABC transporter superfamily. Protein-1 exporter (TC 3.A.1.109) family.</text>
</comment>
<feature type="domain" description="Peptidase C39" evidence="13">
    <location>
        <begin position="2"/>
        <end position="120"/>
    </location>
</feature>
<dbReference type="Gene3D" id="3.90.70.10">
    <property type="entry name" value="Cysteine proteinases"/>
    <property type="match status" value="1"/>
</dbReference>
<keyword evidence="6" id="KW-0547">Nucleotide-binding</keyword>
<dbReference type="Proteomes" id="UP000030901">
    <property type="component" value="Chromosome"/>
</dbReference>
<evidence type="ECO:0000256" key="7">
    <source>
        <dbReference type="ARBA" id="ARBA00022840"/>
    </source>
</evidence>
<proteinExistence type="inferred from homology"/>
<evidence type="ECO:0000313" key="14">
    <source>
        <dbReference type="EMBL" id="AJA45249.1"/>
    </source>
</evidence>
<dbReference type="GO" id="GO:0006508">
    <property type="term" value="P:proteolysis"/>
    <property type="evidence" value="ECO:0007669"/>
    <property type="project" value="InterPro"/>
</dbReference>
<accession>A0A0A7S145</accession>
<dbReference type="HOGENOM" id="CLU_000604_95_4_6"/>
<keyword evidence="3" id="KW-0813">Transport</keyword>
<dbReference type="PANTHER" id="PTHR24221:SF647">
    <property type="entry name" value="BLL6336 PROTEIN"/>
    <property type="match status" value="1"/>
</dbReference>
<dbReference type="GO" id="GO:0005524">
    <property type="term" value="F:ATP binding"/>
    <property type="evidence" value="ECO:0007669"/>
    <property type="project" value="UniProtKB-KW"/>
</dbReference>
<dbReference type="InterPro" id="IPR003593">
    <property type="entry name" value="AAA+_ATPase"/>
</dbReference>
<protein>
    <submittedName>
        <fullName evidence="14">Type I secretion system ABC transporter, HlyB family</fullName>
    </submittedName>
</protein>
<feature type="transmembrane region" description="Helical" evidence="10">
    <location>
        <begin position="257"/>
        <end position="282"/>
    </location>
</feature>
<evidence type="ECO:0000256" key="10">
    <source>
        <dbReference type="SAM" id="Phobius"/>
    </source>
</evidence>
<dbReference type="PANTHER" id="PTHR24221">
    <property type="entry name" value="ATP-BINDING CASSETTE SUB-FAMILY B"/>
    <property type="match status" value="1"/>
</dbReference>
<evidence type="ECO:0000256" key="4">
    <source>
        <dbReference type="ARBA" id="ARBA00022475"/>
    </source>
</evidence>
<name>A0A0A7S145_FRIPE</name>
<keyword evidence="5 10" id="KW-0812">Transmembrane</keyword>
<dbReference type="InterPro" id="IPR011527">
    <property type="entry name" value="ABC1_TM_dom"/>
</dbReference>
<evidence type="ECO:0000256" key="9">
    <source>
        <dbReference type="ARBA" id="ARBA00023136"/>
    </source>
</evidence>
<dbReference type="CDD" id="cd18588">
    <property type="entry name" value="ABC_6TM_CyaB_HlyB_like"/>
    <property type="match status" value="1"/>
</dbReference>
<evidence type="ECO:0000256" key="3">
    <source>
        <dbReference type="ARBA" id="ARBA00022448"/>
    </source>
</evidence>
<dbReference type="SUPFAM" id="SSF90123">
    <property type="entry name" value="ABC transporter transmembrane region"/>
    <property type="match status" value="1"/>
</dbReference>
<dbReference type="Pfam" id="PF00005">
    <property type="entry name" value="ABC_tran"/>
    <property type="match status" value="1"/>
</dbReference>